<accession>F7XU27</accession>
<dbReference type="HOGENOM" id="CLU_3218698_0_0_5"/>
<dbReference type="Proteomes" id="UP000006639">
    <property type="component" value="Chromosome"/>
</dbReference>
<reference evidence="1 2" key="1">
    <citation type="journal article" date="2011" name="Mol. Biol. Evol.">
        <title>Phylogenomic evidence for the presence of a flagellum and cbb3 oxidase in the free-living mitochondrial ancestor.</title>
        <authorList>
            <person name="Sassera D."/>
            <person name="Lo N."/>
            <person name="Epis S."/>
            <person name="D'Auria G."/>
            <person name="Montagna M."/>
            <person name="Comandatore F."/>
            <person name="Horner D."/>
            <person name="Pereto J."/>
            <person name="Luciano A.M."/>
            <person name="Franciosi F."/>
            <person name="Ferri E."/>
            <person name="Crotti E."/>
            <person name="Bazzocchi C."/>
            <person name="Daffonchio D."/>
            <person name="Sacchi L."/>
            <person name="Moya A."/>
            <person name="Latorre A."/>
            <person name="Bandi C."/>
        </authorList>
    </citation>
    <scope>NUCLEOTIDE SEQUENCE [LARGE SCALE GENOMIC DNA]</scope>
    <source>
        <strain evidence="1 2">IricVA</strain>
    </source>
</reference>
<dbReference type="RefSeq" id="WP_013951579.1">
    <property type="nucleotide sequence ID" value="NC_015722.1"/>
</dbReference>
<gene>
    <name evidence="1" type="ordered locus">midi_01109</name>
</gene>
<dbReference type="AlphaFoldDB" id="F7XU27"/>
<name>F7XU27_MIDMI</name>
<organism evidence="1 2">
    <name type="scientific">Midichloria mitochondrii (strain IricVA)</name>
    <dbReference type="NCBI Taxonomy" id="696127"/>
    <lineage>
        <taxon>Bacteria</taxon>
        <taxon>Pseudomonadati</taxon>
        <taxon>Pseudomonadota</taxon>
        <taxon>Alphaproteobacteria</taxon>
        <taxon>Rickettsiales</taxon>
        <taxon>Candidatus Midichloriaceae</taxon>
        <taxon>Candidatus Midichloria</taxon>
    </lineage>
</organism>
<proteinExistence type="predicted"/>
<dbReference type="EMBL" id="CP002130">
    <property type="protein sequence ID" value="AEI89386.1"/>
    <property type="molecule type" value="Genomic_DNA"/>
</dbReference>
<keyword evidence="2" id="KW-1185">Reference proteome</keyword>
<sequence>MQNIAYKITGGEKVSGKVTCMGAKKFCNQSHDSLFAIKRNIYLE</sequence>
<dbReference type="STRING" id="696127.midi_01109"/>
<protein>
    <submittedName>
        <fullName evidence="1">Uncharacterized protein</fullName>
    </submittedName>
</protein>
<dbReference type="KEGG" id="mmn:midi_01109"/>
<evidence type="ECO:0000313" key="2">
    <source>
        <dbReference type="Proteomes" id="UP000006639"/>
    </source>
</evidence>
<evidence type="ECO:0000313" key="1">
    <source>
        <dbReference type="EMBL" id="AEI89386.1"/>
    </source>
</evidence>